<dbReference type="EMBL" id="JANHOG010000494">
    <property type="protein sequence ID" value="KAJ3553820.1"/>
    <property type="molecule type" value="Genomic_DNA"/>
</dbReference>
<gene>
    <name evidence="1" type="ORF">NM688_g3417</name>
</gene>
<protein>
    <submittedName>
        <fullName evidence="1">Uncharacterized protein</fullName>
    </submittedName>
</protein>
<evidence type="ECO:0000313" key="2">
    <source>
        <dbReference type="Proteomes" id="UP001148662"/>
    </source>
</evidence>
<sequence length="1043" mass="109693">MSAFGSFGGNQGTGAFGSFGNTQQQQPQQQQQQQQQTGNLFGGGAFGSNAASGSTQAQQPATGGSLFGMSTQPAGTTGSGLFGNAPAQTGGGLFGNTGANQQQQTGGGLFGNLNTQQPAGGGSFGSGQTNAGGGLFGNASQPNTSTGGGLFGSTVQNQGTTATGGLFGNAGAGSTSAGGGGGLFGTSTNAPSNTTAGGGLFGGTNASTNAGGLFGNKPTGSGGGLFGSSTTTGTSGTSGGLFGSTAGTTNTGTSGGLFGNAAASTAAPSGGMFGQMQGGQQLFGQPKPAGSLFGQSMQQQPQGSLFGASQQQPQTSLFGSLNQPAAPGANLFSGSTLGGTNLLGSTANMYGSRAPTIPAQQPDPLSQFIALIQRIDSVKQAWDANSPQCQFQHFFYNLVDPTQVQFYGRPANARDDAAWAKAVRENPDPSCLVPVLAVGLDDLQQRVDAQTKQAGEHQEKLKELKTRIEALSQKHQLTNVSRLRRAAALQTQLTHRVLKLVQHLHLLIPALRSSSIRPEEEALRAALEDIDEEIRRPGGMGKMRGKLNELWALVDAVRAARERDRQDGMVEWAVVDEEGLSQIAQILAEEQAGLAHVTKILQKDLKDLAVIQGVPVKQEEPDVLSGSSTLSLSFLHDLTHSAKYHQKMRVRTLEIRWHDSKPICTCDFQPVPFKKARPTQDKNFASQSYKLATGGEDNHVRLWMVHPNITPQPGPESAGAESTTARSPRVEYLATLSRHSAPVNVVRWSPSGELIASAGDDGMVIIWAQTSTPHAASYGSDLSSEDLQYEKEFWKPRTTVRCSTMQVYDLAWSPTGEYIIAGSTDNCARIFTANEGKCVHEIAEHNHFVQGVAWDPLNEYIATQSSDRSMHVYSISLKSGILEVHAVGKNTKIAHRHSRTPSRPNLFRRESTASDVESVFAPDPLNTESTPSGSRENALLTPTQSVPSTPSSSMFPPPSVEKASSSRRSSFSSNAPNSPATHTRYARSPSPMPALPAIRVPTVPTSSWASVKLSRILQLCQIQSPTKRPPGGARATQLLLRIL</sequence>
<organism evidence="1 2">
    <name type="scientific">Phlebia brevispora</name>
    <dbReference type="NCBI Taxonomy" id="194682"/>
    <lineage>
        <taxon>Eukaryota</taxon>
        <taxon>Fungi</taxon>
        <taxon>Dikarya</taxon>
        <taxon>Basidiomycota</taxon>
        <taxon>Agaricomycotina</taxon>
        <taxon>Agaricomycetes</taxon>
        <taxon>Polyporales</taxon>
        <taxon>Meruliaceae</taxon>
        <taxon>Phlebia</taxon>
    </lineage>
</organism>
<name>A0ACC1T5Y9_9APHY</name>
<keyword evidence="2" id="KW-1185">Reference proteome</keyword>
<evidence type="ECO:0000313" key="1">
    <source>
        <dbReference type="EMBL" id="KAJ3553820.1"/>
    </source>
</evidence>
<proteinExistence type="predicted"/>
<reference evidence="1" key="1">
    <citation type="submission" date="2022-07" db="EMBL/GenBank/DDBJ databases">
        <title>Genome Sequence of Phlebia brevispora.</title>
        <authorList>
            <person name="Buettner E."/>
        </authorList>
    </citation>
    <scope>NUCLEOTIDE SEQUENCE</scope>
    <source>
        <strain evidence="1">MPL23</strain>
    </source>
</reference>
<accession>A0ACC1T5Y9</accession>
<comment type="caution">
    <text evidence="1">The sequence shown here is derived from an EMBL/GenBank/DDBJ whole genome shotgun (WGS) entry which is preliminary data.</text>
</comment>
<dbReference type="Proteomes" id="UP001148662">
    <property type="component" value="Unassembled WGS sequence"/>
</dbReference>